<evidence type="ECO:0000256" key="1">
    <source>
        <dbReference type="SAM" id="MobiDB-lite"/>
    </source>
</evidence>
<dbReference type="PANTHER" id="PTHR12271:SF40">
    <property type="entry name" value="POLY(A) RNA POLYMERASE GLD2"/>
    <property type="match status" value="1"/>
</dbReference>
<dbReference type="SUPFAM" id="SSF81301">
    <property type="entry name" value="Nucleotidyltransferase"/>
    <property type="match status" value="1"/>
</dbReference>
<feature type="region of interest" description="Disordered" evidence="1">
    <location>
        <begin position="1"/>
        <end position="58"/>
    </location>
</feature>
<feature type="region of interest" description="Disordered" evidence="1">
    <location>
        <begin position="416"/>
        <end position="437"/>
    </location>
</feature>
<dbReference type="GeneID" id="30168852"/>
<feature type="domain" description="Poly(A) RNA polymerase mitochondrial-like central palm" evidence="2">
    <location>
        <begin position="91"/>
        <end position="268"/>
    </location>
</feature>
<proteinExistence type="predicted"/>
<feature type="compositionally biased region" description="Low complexity" evidence="1">
    <location>
        <begin position="36"/>
        <end position="58"/>
    </location>
</feature>
<dbReference type="Gene3D" id="1.10.1410.10">
    <property type="match status" value="1"/>
</dbReference>
<dbReference type="Proteomes" id="UP000094020">
    <property type="component" value="Chromosome 1"/>
</dbReference>
<evidence type="ECO:0000313" key="4">
    <source>
        <dbReference type="Proteomes" id="UP000094020"/>
    </source>
</evidence>
<dbReference type="PANTHER" id="PTHR12271">
    <property type="entry name" value="POLY A POLYMERASE CID PAP -RELATED"/>
    <property type="match status" value="1"/>
</dbReference>
<gene>
    <name evidence="3" type="ORF">I206_100843</name>
</gene>
<dbReference type="RefSeq" id="XP_019014401.2">
    <property type="nucleotide sequence ID" value="XM_019152263.2"/>
</dbReference>
<protein>
    <recommendedName>
        <fullName evidence="2">Poly(A) RNA polymerase mitochondrial-like central palm domain-containing protein</fullName>
    </recommendedName>
</protein>
<evidence type="ECO:0000313" key="3">
    <source>
        <dbReference type="EMBL" id="WWC66936.1"/>
    </source>
</evidence>
<reference evidence="3" key="1">
    <citation type="submission" date="2013-07" db="EMBL/GenBank/DDBJ databases">
        <authorList>
            <consortium name="The Broad Institute Genome Sequencing Platform"/>
            <person name="Cuomo C."/>
            <person name="Litvintseva A."/>
            <person name="Chen Y."/>
            <person name="Heitman J."/>
            <person name="Sun S."/>
            <person name="Springer D."/>
            <person name="Dromer F."/>
            <person name="Young S.K."/>
            <person name="Zeng Q."/>
            <person name="Gargeya S."/>
            <person name="Fitzgerald M."/>
            <person name="Abouelleil A."/>
            <person name="Alvarado L."/>
            <person name="Berlin A.M."/>
            <person name="Chapman S.B."/>
            <person name="Dewar J."/>
            <person name="Goldberg J."/>
            <person name="Griggs A."/>
            <person name="Gujja S."/>
            <person name="Hansen M."/>
            <person name="Howarth C."/>
            <person name="Imamovic A."/>
            <person name="Larimer J."/>
            <person name="McCowan C."/>
            <person name="Murphy C."/>
            <person name="Pearson M."/>
            <person name="Priest M."/>
            <person name="Roberts A."/>
            <person name="Saif S."/>
            <person name="Shea T."/>
            <person name="Sykes S."/>
            <person name="Wortman J."/>
            <person name="Nusbaum C."/>
            <person name="Birren B."/>
        </authorList>
    </citation>
    <scope>NUCLEOTIDE SEQUENCE</scope>
    <source>
        <strain evidence="3">CBS 10737</strain>
    </source>
</reference>
<evidence type="ECO:0000259" key="2">
    <source>
        <dbReference type="Pfam" id="PF22600"/>
    </source>
</evidence>
<dbReference type="AlphaFoldDB" id="A0AAJ8MLV3"/>
<keyword evidence="4" id="KW-1185">Reference proteome</keyword>
<reference evidence="3" key="2">
    <citation type="submission" date="2024-02" db="EMBL/GenBank/DDBJ databases">
        <title>Comparative genomics of Cryptococcus and Kwoniella reveals pathogenesis evolution and contrasting modes of karyotype evolution via chromosome fusion or intercentromeric recombination.</title>
        <authorList>
            <person name="Coelho M.A."/>
            <person name="David-Palma M."/>
            <person name="Shea T."/>
            <person name="Bowers K."/>
            <person name="McGinley-Smith S."/>
            <person name="Mohammad A.W."/>
            <person name="Gnirke A."/>
            <person name="Yurkov A.M."/>
            <person name="Nowrousian M."/>
            <person name="Sun S."/>
            <person name="Cuomo C.A."/>
            <person name="Heitman J."/>
        </authorList>
    </citation>
    <scope>NUCLEOTIDE SEQUENCE</scope>
    <source>
        <strain evidence="3">CBS 10737</strain>
    </source>
</reference>
<dbReference type="Pfam" id="PF22600">
    <property type="entry name" value="MTPAP-like_central"/>
    <property type="match status" value="1"/>
</dbReference>
<dbReference type="InterPro" id="IPR054708">
    <property type="entry name" value="MTPAP-like_central"/>
</dbReference>
<dbReference type="EMBL" id="CP144519">
    <property type="protein sequence ID" value="WWC66936.1"/>
    <property type="molecule type" value="Genomic_DNA"/>
</dbReference>
<dbReference type="InterPro" id="IPR043519">
    <property type="entry name" value="NT_sf"/>
</dbReference>
<dbReference type="GO" id="GO:0031123">
    <property type="term" value="P:RNA 3'-end processing"/>
    <property type="evidence" value="ECO:0007669"/>
    <property type="project" value="TreeGrafter"/>
</dbReference>
<dbReference type="GO" id="GO:0010605">
    <property type="term" value="P:negative regulation of macromolecule metabolic process"/>
    <property type="evidence" value="ECO:0007669"/>
    <property type="project" value="UniProtKB-ARBA"/>
</dbReference>
<dbReference type="KEGG" id="kpin:30168852"/>
<sequence length="534" mass="61238">MTELRETSTYPLEPDVSSSAILPTDKPSHHVPSSYLKLSSCTSLPSSPSEASSLPNASLIHPSPYDDYRSTPSPRLNIPSEVMDLASGDKLQTSIIQLWRSSEPTETRKAAMEDLRILLTKTINDKFFPQLMEDGRQRFEVDIAGSTSWGGEIGPDTDVDFVILDRKFPKGYVHEVWLQPLNSTNPLSQEEIKQIRYKPSENPLLPNCYSLKSLSNCVEDIGMIATIRQPYLQIPLLKFIDPIRNLDCDLQCNDLTGVYNNSYILAYAKLSPYVLRPMINILKNWYNIKSGKKLKHGNKINKLGLSSYPICLMCIAYLQNIGYLPNLQKNIESKIYKNEKEWLEDEELVWVEWGTNRGLTSHTTFQKNLMVKEEEEEGENWKCLNSKFEKSKQEGEYFNTNKQIISPLNGGIISRSKNYMSHENGTDDNDDNTTNLDNQRNYLKSQNFDRDQIELILKQYKLLKNVKPDWKLSNEFGKCNKGKQPYRWSKDYLIIQDPLKWQKNHASGIPYHMCNNLFTVSNLNPSSSSGFTLT</sequence>
<organism evidence="3 4">
    <name type="scientific">Kwoniella pini CBS 10737</name>
    <dbReference type="NCBI Taxonomy" id="1296096"/>
    <lineage>
        <taxon>Eukaryota</taxon>
        <taxon>Fungi</taxon>
        <taxon>Dikarya</taxon>
        <taxon>Basidiomycota</taxon>
        <taxon>Agaricomycotina</taxon>
        <taxon>Tremellomycetes</taxon>
        <taxon>Tremellales</taxon>
        <taxon>Cryptococcaceae</taxon>
        <taxon>Kwoniella</taxon>
    </lineage>
</organism>
<dbReference type="SUPFAM" id="SSF81631">
    <property type="entry name" value="PAP/OAS1 substrate-binding domain"/>
    <property type="match status" value="1"/>
</dbReference>
<accession>A0AAJ8MLV3</accession>
<dbReference type="GO" id="GO:0016779">
    <property type="term" value="F:nucleotidyltransferase activity"/>
    <property type="evidence" value="ECO:0007669"/>
    <property type="project" value="UniProtKB-ARBA"/>
</dbReference>
<name>A0AAJ8MLV3_9TREE</name>